<dbReference type="Pfam" id="PF00700">
    <property type="entry name" value="Flagellin_C"/>
    <property type="match status" value="1"/>
</dbReference>
<protein>
    <recommendedName>
        <fullName evidence="3">Flagellin</fullName>
    </recommendedName>
</protein>
<evidence type="ECO:0000313" key="9">
    <source>
        <dbReference type="Proteomes" id="UP000599383"/>
    </source>
</evidence>
<dbReference type="RefSeq" id="WP_171119936.1">
    <property type="nucleotide sequence ID" value="NZ_WVQY01000010.1"/>
</dbReference>
<sequence length="403" mass="40544">MSSILTNNGAMVALQTLKSVNKNLAMTQNAISTGKDVATAKDNSAVWAISKVMESDVKGFNAIKDSLALGESTVAVARNAAETVTDLLTQMKGKIVAAQEDNVDRGKINDDVTALKDQIASVVSAAQFNGLNLVDGSAGSASILASLDRDNTGAVTSSSITVAGQNLSTGGYVTKQVFDGSTGASTGNDRVGATIDNGATAATALVTDESSGVFAAGDKVVVAINDQVVSYTVSAEDAAATTTGDLVAVGLKSKIEELGITGLTVDYDSGTAGTLSVTNGTGSDISFSAQFVNAGAGGLGALAGIDVSTGAGATAALAAVESLIDTSIDASAAFGSSQSRIETQKEFISNLSDSFKSGIGSLVDADMEETSARLQALQVQQQLATQSLSIANQAPQSILSLFR</sequence>
<organism evidence="7 8">
    <name type="scientific">Ruegeria atlantica</name>
    <dbReference type="NCBI Taxonomy" id="81569"/>
    <lineage>
        <taxon>Bacteria</taxon>
        <taxon>Pseudomonadati</taxon>
        <taxon>Pseudomonadota</taxon>
        <taxon>Alphaproteobacteria</taxon>
        <taxon>Rhodobacterales</taxon>
        <taxon>Roseobacteraceae</taxon>
        <taxon>Ruegeria</taxon>
    </lineage>
</organism>
<evidence type="ECO:0000313" key="8">
    <source>
        <dbReference type="Proteomes" id="UP000597886"/>
    </source>
</evidence>
<dbReference type="EMBL" id="WVRA01000011">
    <property type="protein sequence ID" value="NOE20615.1"/>
    <property type="molecule type" value="Genomic_DNA"/>
</dbReference>
<dbReference type="PANTHER" id="PTHR42792">
    <property type="entry name" value="FLAGELLIN"/>
    <property type="match status" value="1"/>
</dbReference>
<evidence type="ECO:0000256" key="1">
    <source>
        <dbReference type="ARBA" id="ARBA00005709"/>
    </source>
</evidence>
<dbReference type="AlphaFoldDB" id="A0AA90YZE8"/>
<name>A0AA90YZE8_9RHOB</name>
<feature type="domain" description="Flagellin C-terminal" evidence="5">
    <location>
        <begin position="318"/>
        <end position="402"/>
    </location>
</feature>
<keyword evidence="7" id="KW-0969">Cilium</keyword>
<proteinExistence type="inferred from homology"/>
<comment type="function">
    <text evidence="3">Flagellin is the subunit protein which polymerizes to form the filaments of bacterial flagella.</text>
</comment>
<keyword evidence="7" id="KW-0966">Cell projection</keyword>
<keyword evidence="9" id="KW-1185">Reference proteome</keyword>
<comment type="subcellular location">
    <subcellularLocation>
        <location evidence="3">Secreted</location>
    </subcellularLocation>
    <subcellularLocation>
        <location evidence="3">Bacterial flagellum</location>
    </subcellularLocation>
</comment>
<dbReference type="SUPFAM" id="SSF64518">
    <property type="entry name" value="Phase 1 flagellin"/>
    <property type="match status" value="1"/>
</dbReference>
<dbReference type="Pfam" id="PF00669">
    <property type="entry name" value="Flagellin_N"/>
    <property type="match status" value="1"/>
</dbReference>
<dbReference type="Proteomes" id="UP000597886">
    <property type="component" value="Unassembled WGS sequence"/>
</dbReference>
<dbReference type="GO" id="GO:0005198">
    <property type="term" value="F:structural molecule activity"/>
    <property type="evidence" value="ECO:0007669"/>
    <property type="project" value="UniProtKB-UniRule"/>
</dbReference>
<dbReference type="GO" id="GO:0005576">
    <property type="term" value="C:extracellular region"/>
    <property type="evidence" value="ECO:0007669"/>
    <property type="project" value="UniProtKB-SubCell"/>
</dbReference>
<evidence type="ECO:0000256" key="3">
    <source>
        <dbReference type="RuleBase" id="RU362073"/>
    </source>
</evidence>
<dbReference type="InterPro" id="IPR046358">
    <property type="entry name" value="Flagellin_C"/>
</dbReference>
<dbReference type="GO" id="GO:0009288">
    <property type="term" value="C:bacterial-type flagellum"/>
    <property type="evidence" value="ECO:0007669"/>
    <property type="project" value="UniProtKB-SubCell"/>
</dbReference>
<dbReference type="Proteomes" id="UP000599383">
    <property type="component" value="Unassembled WGS sequence"/>
</dbReference>
<feature type="domain" description="Flagellin N-terminal" evidence="4">
    <location>
        <begin position="4"/>
        <end position="137"/>
    </location>
</feature>
<evidence type="ECO:0000256" key="2">
    <source>
        <dbReference type="ARBA" id="ARBA00023143"/>
    </source>
</evidence>
<comment type="similarity">
    <text evidence="1 3">Belongs to the bacterial flagellin family.</text>
</comment>
<dbReference type="PANTHER" id="PTHR42792:SF2">
    <property type="entry name" value="FLAGELLIN"/>
    <property type="match status" value="1"/>
</dbReference>
<gene>
    <name evidence="6" type="ORF">GS617_18890</name>
    <name evidence="7" type="ORF">GS634_21005</name>
</gene>
<dbReference type="EMBL" id="WVQY01000010">
    <property type="protein sequence ID" value="NOD32341.1"/>
    <property type="molecule type" value="Genomic_DNA"/>
</dbReference>
<comment type="caution">
    <text evidence="7">The sequence shown here is derived from an EMBL/GenBank/DDBJ whole genome shotgun (WGS) entry which is preliminary data.</text>
</comment>
<keyword evidence="7" id="KW-0282">Flagellum</keyword>
<evidence type="ECO:0000259" key="4">
    <source>
        <dbReference type="Pfam" id="PF00669"/>
    </source>
</evidence>
<keyword evidence="3" id="KW-0964">Secreted</keyword>
<dbReference type="InterPro" id="IPR001492">
    <property type="entry name" value="Flagellin"/>
</dbReference>
<reference evidence="7 9" key="1">
    <citation type="submission" date="2019-12" db="EMBL/GenBank/DDBJ databases">
        <title>Ruegeria JWLKs population differentiation of coral mucus and skeleton niches.</title>
        <authorList>
            <person name="Luo D."/>
        </authorList>
    </citation>
    <scope>NUCLEOTIDE SEQUENCE</scope>
    <source>
        <strain evidence="7">HKCCD6181</strain>
        <strain evidence="6 9">HKCCD6238</strain>
    </source>
</reference>
<accession>A0AA90YZE8</accession>
<evidence type="ECO:0000259" key="5">
    <source>
        <dbReference type="Pfam" id="PF00700"/>
    </source>
</evidence>
<dbReference type="Gene3D" id="1.20.1330.10">
    <property type="entry name" value="f41 fragment of flagellin, N-terminal domain"/>
    <property type="match status" value="2"/>
</dbReference>
<evidence type="ECO:0000313" key="6">
    <source>
        <dbReference type="EMBL" id="NOD32341.1"/>
    </source>
</evidence>
<evidence type="ECO:0000313" key="7">
    <source>
        <dbReference type="EMBL" id="NOE20615.1"/>
    </source>
</evidence>
<keyword evidence="2 3" id="KW-0975">Bacterial flagellum</keyword>
<dbReference type="InterPro" id="IPR001029">
    <property type="entry name" value="Flagellin_N"/>
</dbReference>